<keyword evidence="2" id="KW-0805">Transcription regulation</keyword>
<dbReference type="PANTHER" id="PTHR34294">
    <property type="entry name" value="TRANSCRIPTIONAL REGULATOR-RELATED"/>
    <property type="match status" value="1"/>
</dbReference>
<dbReference type="InterPro" id="IPR051054">
    <property type="entry name" value="SorC_transcr_regulators"/>
</dbReference>
<dbReference type="InterPro" id="IPR007324">
    <property type="entry name" value="Sugar-bd_dom_put"/>
</dbReference>
<dbReference type="PANTHER" id="PTHR34294:SF1">
    <property type="entry name" value="TRANSCRIPTIONAL REGULATOR LSRR"/>
    <property type="match status" value="1"/>
</dbReference>
<dbReference type="Gene3D" id="3.40.50.1360">
    <property type="match status" value="1"/>
</dbReference>
<evidence type="ECO:0000313" key="7">
    <source>
        <dbReference type="EMBL" id="RRD30803.1"/>
    </source>
</evidence>
<name>A0A3P1VE61_9ACTO</name>
<evidence type="ECO:0000256" key="4">
    <source>
        <dbReference type="ARBA" id="ARBA00023163"/>
    </source>
</evidence>
<gene>
    <name evidence="7" type="ORF">EII10_01480</name>
</gene>
<comment type="caution">
    <text evidence="7">The sequence shown here is derived from an EMBL/GenBank/DDBJ whole genome shotgun (WGS) entry which is preliminary data.</text>
</comment>
<evidence type="ECO:0000313" key="8">
    <source>
        <dbReference type="Proteomes" id="UP000271272"/>
    </source>
</evidence>
<dbReference type="EMBL" id="RQZC01000001">
    <property type="protein sequence ID" value="RRD30803.1"/>
    <property type="molecule type" value="Genomic_DNA"/>
</dbReference>
<dbReference type="GO" id="GO:0003677">
    <property type="term" value="F:DNA binding"/>
    <property type="evidence" value="ECO:0007669"/>
    <property type="project" value="UniProtKB-KW"/>
</dbReference>
<protein>
    <submittedName>
        <fullName evidence="7">Sugar-binding protein</fullName>
    </submittedName>
</protein>
<dbReference type="InterPro" id="IPR037171">
    <property type="entry name" value="NagB/RpiA_transferase-like"/>
</dbReference>
<dbReference type="Proteomes" id="UP000271272">
    <property type="component" value="Unassembled WGS sequence"/>
</dbReference>
<dbReference type="InterPro" id="IPR036388">
    <property type="entry name" value="WH-like_DNA-bd_sf"/>
</dbReference>
<dbReference type="AlphaFoldDB" id="A0A3P1VE61"/>
<dbReference type="OrthoDB" id="186585at2"/>
<keyword evidence="8" id="KW-1185">Reference proteome</keyword>
<reference evidence="7 8" key="1">
    <citation type="submission" date="2018-11" db="EMBL/GenBank/DDBJ databases">
        <title>Genomes From Bacteria Associated with the Canine Oral Cavity: a Test Case for Automated Genome-Based Taxonomic Assignment.</title>
        <authorList>
            <person name="Coil D.A."/>
            <person name="Jospin G."/>
            <person name="Darling A.E."/>
            <person name="Wallis C."/>
            <person name="Davis I.J."/>
            <person name="Harris S."/>
            <person name="Eisen J.A."/>
            <person name="Holcombe L.J."/>
            <person name="O'Flynn C."/>
        </authorList>
    </citation>
    <scope>NUCLEOTIDE SEQUENCE [LARGE SCALE GENOMIC DNA]</scope>
    <source>
        <strain evidence="7 8">OH5050</strain>
    </source>
</reference>
<proteinExistence type="inferred from homology"/>
<dbReference type="SUPFAM" id="SSF100950">
    <property type="entry name" value="NagB/RpiA/CoA transferase-like"/>
    <property type="match status" value="1"/>
</dbReference>
<sequence length="378" mass="39969">MCAQLSRSRAVLLLEVAQLYWEEGLAQEAIASRLGYSRPTVSRMLAQARRTGIVTVTVSHPIQRLMALERALAQAYGLTEARVAEAPPQGSDEEARAWEHGAQEGGAPGGISPAVARSAGELLLEYCGPRSVIAVSNGRAVGAVVHHLPERTWPHSTAVAMLGAAGDSLQLEDGPDICRGLALRLGGHYRSLPVPLVFGSLRSAQAVREEDQVLTTLELAGRSDVALTGIGSVGESTSPLLRRWMTLGVSQECRDKGVVAHLCGHHLNASGQHVGTSLCDRTVCLDPERLLGIPMVIGVAAGRGKLGAIRAALAGGYLSGLVTDEPTARGLIAAAQRDRPQGGSRAQDEPPGPRRRRRGGAGDGDRRRRPPARRTERG</sequence>
<evidence type="ECO:0000259" key="6">
    <source>
        <dbReference type="Pfam" id="PF04198"/>
    </source>
</evidence>
<comment type="similarity">
    <text evidence="1">Belongs to the SorC transcriptional regulatory family.</text>
</comment>
<evidence type="ECO:0000256" key="2">
    <source>
        <dbReference type="ARBA" id="ARBA00023015"/>
    </source>
</evidence>
<dbReference type="GO" id="GO:0030246">
    <property type="term" value="F:carbohydrate binding"/>
    <property type="evidence" value="ECO:0007669"/>
    <property type="project" value="InterPro"/>
</dbReference>
<dbReference type="Pfam" id="PF04198">
    <property type="entry name" value="Sugar-bind"/>
    <property type="match status" value="1"/>
</dbReference>
<feature type="region of interest" description="Disordered" evidence="5">
    <location>
        <begin position="334"/>
        <end position="378"/>
    </location>
</feature>
<feature type="compositionally biased region" description="Basic and acidic residues" evidence="5">
    <location>
        <begin position="336"/>
        <end position="352"/>
    </location>
</feature>
<organism evidence="7 8">
    <name type="scientific">Actinomyces bowdenii</name>
    <dbReference type="NCBI Taxonomy" id="131109"/>
    <lineage>
        <taxon>Bacteria</taxon>
        <taxon>Bacillati</taxon>
        <taxon>Actinomycetota</taxon>
        <taxon>Actinomycetes</taxon>
        <taxon>Actinomycetales</taxon>
        <taxon>Actinomycetaceae</taxon>
        <taxon>Actinomyces</taxon>
    </lineage>
</organism>
<evidence type="ECO:0000256" key="5">
    <source>
        <dbReference type="SAM" id="MobiDB-lite"/>
    </source>
</evidence>
<dbReference type="RefSeq" id="WP_124932715.1">
    <property type="nucleotide sequence ID" value="NZ_RQZC01000001.1"/>
</dbReference>
<accession>A0A3P1VE61</accession>
<keyword evidence="3" id="KW-0238">DNA-binding</keyword>
<feature type="domain" description="Sugar-binding" evidence="6">
    <location>
        <begin position="61"/>
        <end position="332"/>
    </location>
</feature>
<dbReference type="Gene3D" id="1.10.10.10">
    <property type="entry name" value="Winged helix-like DNA-binding domain superfamily/Winged helix DNA-binding domain"/>
    <property type="match status" value="1"/>
</dbReference>
<keyword evidence="4" id="KW-0804">Transcription</keyword>
<evidence type="ECO:0000256" key="3">
    <source>
        <dbReference type="ARBA" id="ARBA00023125"/>
    </source>
</evidence>
<evidence type="ECO:0000256" key="1">
    <source>
        <dbReference type="ARBA" id="ARBA00010466"/>
    </source>
</evidence>